<dbReference type="GO" id="GO:0006508">
    <property type="term" value="P:proteolysis"/>
    <property type="evidence" value="ECO:0007669"/>
    <property type="project" value="UniProtKB-KW"/>
</dbReference>
<dbReference type="PROSITE" id="PS50106">
    <property type="entry name" value="PDZ"/>
    <property type="match status" value="1"/>
</dbReference>
<keyword evidence="1 5" id="KW-0645">Protease</keyword>
<evidence type="ECO:0000259" key="4">
    <source>
        <dbReference type="PROSITE" id="PS51786"/>
    </source>
</evidence>
<dbReference type="SUPFAM" id="SSF54211">
    <property type="entry name" value="Ribosomal protein S5 domain 2-like"/>
    <property type="match status" value="1"/>
</dbReference>
<feature type="domain" description="PDZ" evidence="3">
    <location>
        <begin position="99"/>
        <end position="187"/>
    </location>
</feature>
<comment type="similarity">
    <text evidence="1">Belongs to the peptidase S16 family.</text>
</comment>
<keyword evidence="6" id="KW-1185">Reference proteome</keyword>
<dbReference type="Pfam" id="PF13180">
    <property type="entry name" value="PDZ_2"/>
    <property type="match status" value="1"/>
</dbReference>
<comment type="caution">
    <text evidence="5">The sequence shown here is derived from an EMBL/GenBank/DDBJ whole genome shotgun (WGS) entry which is preliminary data.</text>
</comment>
<comment type="catalytic activity">
    <reaction evidence="1">
        <text>Hydrolysis of proteins in presence of ATP.</text>
        <dbReference type="EC" id="3.4.21.53"/>
    </reaction>
</comment>
<dbReference type="Pfam" id="PF05362">
    <property type="entry name" value="Lon_C"/>
    <property type="match status" value="1"/>
</dbReference>
<keyword evidence="2" id="KW-1133">Transmembrane helix</keyword>
<evidence type="ECO:0000259" key="3">
    <source>
        <dbReference type="PROSITE" id="PS50106"/>
    </source>
</evidence>
<dbReference type="EC" id="3.4.21.53" evidence="1"/>
<dbReference type="InterPro" id="IPR036034">
    <property type="entry name" value="PDZ_sf"/>
</dbReference>
<dbReference type="InterPro" id="IPR027065">
    <property type="entry name" value="Lon_Prtase"/>
</dbReference>
<dbReference type="InterPro" id="IPR001478">
    <property type="entry name" value="PDZ"/>
</dbReference>
<keyword evidence="1" id="KW-0720">Serine protease</keyword>
<dbReference type="PROSITE" id="PS51786">
    <property type="entry name" value="LON_PROTEOLYTIC"/>
    <property type="match status" value="1"/>
</dbReference>
<dbReference type="SMART" id="SM00228">
    <property type="entry name" value="PDZ"/>
    <property type="match status" value="1"/>
</dbReference>
<dbReference type="SUPFAM" id="SSF50156">
    <property type="entry name" value="PDZ domain-like"/>
    <property type="match status" value="1"/>
</dbReference>
<dbReference type="Gene3D" id="3.30.230.10">
    <property type="match status" value="1"/>
</dbReference>
<sequence length="342" mass="37649">MLFTKKQFIFLIIVIGIALFVSMYKMPYYIYKPGGADALNPIVEVEGGYKSQGDMHLVTIQGGQATPVQYLWAKVLPHQQVLPLRKVRPEGVSKDEFLHVQLQMMESSQEKAKVVAYQAADKDIDIDYKGVYVVSVVDEMPASDVLQRGDRITGIDDTTIQKADELISYVEKKQAGDTIEVDIKRDDQTLTKDIKLKPFPDDKNKTGIGIRLATDRAVQVDPDVQFSSGDIGGPSAGLMFSLEIYDQLTKTDVTNGFQVAGTGEIDYQGNILRIGGVKKKVIAADDEGCAIFFAPNENGANDSNYEAAMEAADDIGTDMTIVPVDTFSDALNYLQQLQAKEK</sequence>
<dbReference type="InterPro" id="IPR008269">
    <property type="entry name" value="Lon_proteolytic"/>
</dbReference>
<keyword evidence="1" id="KW-0378">Hydrolase</keyword>
<protein>
    <recommendedName>
        <fullName evidence="1">endopeptidase La</fullName>
        <ecNumber evidence="1">3.4.21.53</ecNumber>
    </recommendedName>
</protein>
<organism evidence="5 6">
    <name type="scientific">Lentibacillus halophilus</name>
    <dbReference type="NCBI Taxonomy" id="295065"/>
    <lineage>
        <taxon>Bacteria</taxon>
        <taxon>Bacillati</taxon>
        <taxon>Bacillota</taxon>
        <taxon>Bacilli</taxon>
        <taxon>Bacillales</taxon>
        <taxon>Bacillaceae</taxon>
        <taxon>Lentibacillus</taxon>
    </lineage>
</organism>
<dbReference type="RefSeq" id="WP_343753573.1">
    <property type="nucleotide sequence ID" value="NZ_BAAADM010000054.1"/>
</dbReference>
<accession>A0ABN0ZFE9</accession>
<feature type="domain" description="Lon proteolytic" evidence="4">
    <location>
        <begin position="227"/>
        <end position="337"/>
    </location>
</feature>
<keyword evidence="2" id="KW-0472">Membrane</keyword>
<evidence type="ECO:0000313" key="5">
    <source>
        <dbReference type="EMBL" id="GAA0445928.1"/>
    </source>
</evidence>
<evidence type="ECO:0000256" key="1">
    <source>
        <dbReference type="PROSITE-ProRule" id="PRU01122"/>
    </source>
</evidence>
<keyword evidence="2" id="KW-0812">Transmembrane</keyword>
<dbReference type="InterPro" id="IPR014721">
    <property type="entry name" value="Ribsml_uS5_D2-typ_fold_subgr"/>
</dbReference>
<feature type="active site" evidence="1">
    <location>
        <position position="235"/>
    </location>
</feature>
<gene>
    <name evidence="5" type="primary">ddcP</name>
    <name evidence="5" type="ORF">GCM10008983_24560</name>
</gene>
<feature type="active site" evidence="1">
    <location>
        <position position="280"/>
    </location>
</feature>
<proteinExistence type="inferred from homology"/>
<dbReference type="NCBIfam" id="NF041438">
    <property type="entry name" value="SepM_fam_S16"/>
    <property type="match status" value="1"/>
</dbReference>
<evidence type="ECO:0000256" key="2">
    <source>
        <dbReference type="SAM" id="Phobius"/>
    </source>
</evidence>
<feature type="transmembrane region" description="Helical" evidence="2">
    <location>
        <begin position="7"/>
        <end position="24"/>
    </location>
</feature>
<reference evidence="5 6" key="1">
    <citation type="journal article" date="2019" name="Int. J. Syst. Evol. Microbiol.">
        <title>The Global Catalogue of Microorganisms (GCM) 10K type strain sequencing project: providing services to taxonomists for standard genome sequencing and annotation.</title>
        <authorList>
            <consortium name="The Broad Institute Genomics Platform"/>
            <consortium name="The Broad Institute Genome Sequencing Center for Infectious Disease"/>
            <person name="Wu L."/>
            <person name="Ma J."/>
        </authorList>
    </citation>
    <scope>NUCLEOTIDE SEQUENCE [LARGE SCALE GENOMIC DNA]</scope>
    <source>
        <strain evidence="5 6">JCM 12149</strain>
    </source>
</reference>
<dbReference type="InterPro" id="IPR020568">
    <property type="entry name" value="Ribosomal_Su5_D2-typ_SF"/>
</dbReference>
<name>A0ABN0ZFE9_9BACI</name>
<dbReference type="EMBL" id="BAAADM010000054">
    <property type="protein sequence ID" value="GAA0445928.1"/>
    <property type="molecule type" value="Genomic_DNA"/>
</dbReference>
<dbReference type="GO" id="GO:0008233">
    <property type="term" value="F:peptidase activity"/>
    <property type="evidence" value="ECO:0007669"/>
    <property type="project" value="UniProtKB-KW"/>
</dbReference>
<dbReference type="PANTHER" id="PTHR10046">
    <property type="entry name" value="ATP DEPENDENT LON PROTEASE FAMILY MEMBER"/>
    <property type="match status" value="1"/>
</dbReference>
<evidence type="ECO:0000313" key="6">
    <source>
        <dbReference type="Proteomes" id="UP001501459"/>
    </source>
</evidence>
<dbReference type="Proteomes" id="UP001501459">
    <property type="component" value="Unassembled WGS sequence"/>
</dbReference>